<dbReference type="RefSeq" id="WP_252760462.1">
    <property type="nucleotide sequence ID" value="NZ_JAMXLY010000011.1"/>
</dbReference>
<dbReference type="EMBL" id="JAMXLY010000011">
    <property type="protein sequence ID" value="MCO6025099.1"/>
    <property type="molecule type" value="Genomic_DNA"/>
</dbReference>
<keyword evidence="3" id="KW-1185">Reference proteome</keyword>
<dbReference type="Gene3D" id="3.90.320.10">
    <property type="match status" value="1"/>
</dbReference>
<evidence type="ECO:0000313" key="3">
    <source>
        <dbReference type="Proteomes" id="UP001204015"/>
    </source>
</evidence>
<evidence type="ECO:0000313" key="2">
    <source>
        <dbReference type="EMBL" id="MCO6025099.1"/>
    </source>
</evidence>
<dbReference type="InterPro" id="IPR027417">
    <property type="entry name" value="P-loop_NTPase"/>
</dbReference>
<dbReference type="Pfam" id="PF12705">
    <property type="entry name" value="PDDEXK_1"/>
    <property type="match status" value="1"/>
</dbReference>
<dbReference type="InterPro" id="IPR038726">
    <property type="entry name" value="PDDEXK_AddAB-type"/>
</dbReference>
<dbReference type="Proteomes" id="UP001204015">
    <property type="component" value="Unassembled WGS sequence"/>
</dbReference>
<accession>A0ABT1BVW3</accession>
<organism evidence="2 3">
    <name type="scientific">Segatella cerevisiae</name>
    <dbReference type="NCBI Taxonomy" id="2053716"/>
    <lineage>
        <taxon>Bacteria</taxon>
        <taxon>Pseudomonadati</taxon>
        <taxon>Bacteroidota</taxon>
        <taxon>Bacteroidia</taxon>
        <taxon>Bacteroidales</taxon>
        <taxon>Prevotellaceae</taxon>
        <taxon>Segatella</taxon>
    </lineage>
</organism>
<comment type="caution">
    <text evidence="2">The sequence shown here is derived from an EMBL/GenBank/DDBJ whole genome shotgun (WGS) entry which is preliminary data.</text>
</comment>
<name>A0ABT1BVW3_9BACT</name>
<gene>
    <name evidence="2" type="ORF">NG821_04465</name>
</gene>
<protein>
    <submittedName>
        <fullName evidence="2">PD-(D/E)XK nuclease family protein</fullName>
    </submittedName>
</protein>
<dbReference type="SUPFAM" id="SSF52540">
    <property type="entry name" value="P-loop containing nucleoside triphosphate hydrolases"/>
    <property type="match status" value="1"/>
</dbReference>
<dbReference type="InterPro" id="IPR011604">
    <property type="entry name" value="PDDEXK-like_dom_sf"/>
</dbReference>
<feature type="domain" description="PD-(D/E)XK endonuclease-like" evidence="1">
    <location>
        <begin position="665"/>
        <end position="996"/>
    </location>
</feature>
<evidence type="ECO:0000259" key="1">
    <source>
        <dbReference type="Pfam" id="PF12705"/>
    </source>
</evidence>
<proteinExistence type="predicted"/>
<reference evidence="2 3" key="1">
    <citation type="submission" date="2022-06" db="EMBL/GenBank/DDBJ databases">
        <title>A taxonomic note on the genus Prevotella: Description of four novel genera and emended description of the genera Hallella and Xylanibacter.</title>
        <authorList>
            <person name="Hitch T.C.A."/>
        </authorList>
    </citation>
    <scope>NUCLEOTIDE SEQUENCE [LARGE SCALE GENOMIC DNA]</scope>
    <source>
        <strain evidence="2 3">DSM 100619</strain>
    </source>
</reference>
<dbReference type="Gene3D" id="3.40.50.300">
    <property type="entry name" value="P-loop containing nucleotide triphosphate hydrolases"/>
    <property type="match status" value="1"/>
</dbReference>
<sequence length="1000" mass="115668">MNTFLHYVAQDMIRKYGQQLSHIAVVFPNKRASLFLNQELSGLVNHPLWSPTCITISDLFREHSHRTVGDPIKLVNELYKVYHEVTGEDVSLDKFYGWGQMLIADYDDIDKNMADADKIFENLKDIHELDDISYLNHEQKEILKRFFSSFSEDQDKALKKRFITLWSHMGDIYHQFNAVLQEAGIAYEGALYKEVATDPNLEMDHSMYLFVGFNMMQKVELALCDRLKEKGKAKFYWDFDDYYMPKKGEDHEAGHFISLYLRNYPNELDNSAPEIYQNMVKPKDISLISASTENLQARYVSDWLRENHRIEAGSRTAIVMADESLLPTIIHSLPPEVDKVNVTTGYPLSQSQVSTLVKLLIDVHTHFYRKDLKKFMFRGINKILQHPYARFLSPHIQEFADNLNKHKRFYLSEEELETWCRDTPIEPDNGLAILLRSPDYTLSEMSHWLLEILQIIGVNYHRELKDKQDRINADPLFQESLFQMYTLINRLCTLIDQEGLNIDINTYQRLMNQLIAATTIPFHGEPAVGIQIMGILETRNLDFEHVLLLSCNEGNIPKGVNDTSFIPYSIRKVYGLTTVDHKVAIYSYYFYRLLQRAKDITIVYNDATNNGQTGEMSRFMLQLMAESPQSIKLENLVTGQKPAVRPHQSIKKDDSVMQAIRRINRLSPTALNTYIRCQLQFYYKYIAGIKEPDDIDEDRVDNRTFGNIFHQACQLFYLQCAPPDAIRTIDAQGGQVRELIHPVEISKKILDYALSHTALIEKCVDDAFRQNLFKVSPTTKIEYNGLQIINRQVIIDYLKKLLQIDRNTAPFYIMGLEKHVESTIRFKTQEGDRSMTFYGSIDRLDQIKRTEGKTIRVIDYKTGNNNKMSIKNLEEIFSGKKLSSHSDYYLQAMLYSSIVRNKKDANGNQMYDTDELPVSPSLLFIQHAGTEVLPLKIGKEPITDIKDYENANGDVKTDNFEGNIRNTLSDLFNPGLDLNATEDSKQCEHCPYARLCCGKR</sequence>